<dbReference type="PROSITE" id="PS51257">
    <property type="entry name" value="PROKAR_LIPOPROTEIN"/>
    <property type="match status" value="1"/>
</dbReference>
<dbReference type="AlphaFoldDB" id="A0A382KLG0"/>
<sequence>MDSWKLITIILFLLSGCDTYLKPPSFSPPMSIIEDIESEIIDAFTIRLLWNFDLNATEIDSFRIYHTSTDNSEQVQYVSFTSKFSIGIEQLSPDPDFLFDHYVDIKSLEYGKWHYFFISALHGEFESIDNSLTSGIKLQIVSPSISLEENPNACVSNNYDEDCKLIITNLDTSLVYFDSLIFIQNISSDSGVISIDTLSKSSDIDTTFLGLKICSDGDEELYIPDYCNFVPNTNYTIRHYFEQLSENGDEKRRSYNTDADSIINFNRFL</sequence>
<name>A0A382KLG0_9ZZZZ</name>
<evidence type="ECO:0000313" key="1">
    <source>
        <dbReference type="EMBL" id="SVC24283.1"/>
    </source>
</evidence>
<organism evidence="1">
    <name type="scientific">marine metagenome</name>
    <dbReference type="NCBI Taxonomy" id="408172"/>
    <lineage>
        <taxon>unclassified sequences</taxon>
        <taxon>metagenomes</taxon>
        <taxon>ecological metagenomes</taxon>
    </lineage>
</organism>
<accession>A0A382KLG0</accession>
<gene>
    <name evidence="1" type="ORF">METZ01_LOCUS277137</name>
</gene>
<feature type="non-terminal residue" evidence="1">
    <location>
        <position position="269"/>
    </location>
</feature>
<reference evidence="1" key="1">
    <citation type="submission" date="2018-05" db="EMBL/GenBank/DDBJ databases">
        <authorList>
            <person name="Lanie J.A."/>
            <person name="Ng W.-L."/>
            <person name="Kazmierczak K.M."/>
            <person name="Andrzejewski T.M."/>
            <person name="Davidsen T.M."/>
            <person name="Wayne K.J."/>
            <person name="Tettelin H."/>
            <person name="Glass J.I."/>
            <person name="Rusch D."/>
            <person name="Podicherti R."/>
            <person name="Tsui H.-C.T."/>
            <person name="Winkler M.E."/>
        </authorList>
    </citation>
    <scope>NUCLEOTIDE SEQUENCE</scope>
</reference>
<protein>
    <submittedName>
        <fullName evidence="1">Uncharacterized protein</fullName>
    </submittedName>
</protein>
<dbReference type="EMBL" id="UINC01080906">
    <property type="protein sequence ID" value="SVC24283.1"/>
    <property type="molecule type" value="Genomic_DNA"/>
</dbReference>
<proteinExistence type="predicted"/>